<accession>A0A9E8GAG7</accession>
<dbReference type="EMBL" id="OP491958">
    <property type="protein sequence ID" value="UZV39628.1"/>
    <property type="molecule type" value="Genomic_DNA"/>
</dbReference>
<protein>
    <submittedName>
        <fullName evidence="1">Particle protein</fullName>
    </submittedName>
</protein>
<dbReference type="Proteomes" id="UP001163735">
    <property type="component" value="Segment"/>
</dbReference>
<name>A0A9E8GAG7_9CAUD</name>
<gene>
    <name evidence="1" type="ORF">APT65_00013</name>
</gene>
<reference evidence="1" key="1">
    <citation type="submission" date="2022-09" db="EMBL/GenBank/DDBJ databases">
        <authorList>
            <person name="Cebeci A."/>
            <person name="Ture M."/>
            <person name="Alemdag M."/>
            <person name="Altinok I."/>
        </authorList>
    </citation>
    <scope>NUCLEOTIDE SEQUENCE</scope>
</reference>
<sequence>MRDINTYGDLKEAVQLWLNRKDSVTINNIPMFINMASKEFTRLVKLPYYEVLVSLEALEGFNYVNIPQDFLSAKHVSVNGIPYNRVDVETYLRLINKAAIPLIVEPTDPAIYINGATLETKYFFTRIGGQLKFIPELIPGDIVEMIYQRDIPEFNDDNEEPYTLLVASDVMLYLSLRHASIFLRDPEQEQYWAQKANDAAVSLMKQLDDAEWSGSSLVVPMFTR</sequence>
<keyword evidence="2" id="KW-1185">Reference proteome</keyword>
<dbReference type="Pfam" id="PF24175">
    <property type="entry name" value="SU10_adaptor"/>
    <property type="match status" value="1"/>
</dbReference>
<evidence type="ECO:0000313" key="1">
    <source>
        <dbReference type="EMBL" id="UZV39628.1"/>
    </source>
</evidence>
<organism evidence="1 2">
    <name type="scientific">Aeromonas phage APT65</name>
    <dbReference type="NCBI Taxonomy" id="2982914"/>
    <lineage>
        <taxon>Viruses</taxon>
        <taxon>Duplodnaviria</taxon>
        <taxon>Heunggongvirae</taxon>
        <taxon>Uroviricota</taxon>
        <taxon>Caudoviricetes</taxon>
        <taxon>Aquaneticvirus</taxon>
        <taxon>Aquaneticvirus ApT65</taxon>
    </lineage>
</organism>
<evidence type="ECO:0000313" key="2">
    <source>
        <dbReference type="Proteomes" id="UP001163735"/>
    </source>
</evidence>
<proteinExistence type="predicted"/>
<dbReference type="InterPro" id="IPR056209">
    <property type="entry name" value="SU10_adaptor"/>
</dbReference>